<proteinExistence type="predicted"/>
<organism evidence="3 4">
    <name type="scientific">Tropicimonas omnivorans</name>
    <dbReference type="NCBI Taxonomy" id="3075590"/>
    <lineage>
        <taxon>Bacteria</taxon>
        <taxon>Pseudomonadati</taxon>
        <taxon>Pseudomonadota</taxon>
        <taxon>Alphaproteobacteria</taxon>
        <taxon>Rhodobacterales</taxon>
        <taxon>Roseobacteraceae</taxon>
        <taxon>Tropicimonas</taxon>
    </lineage>
</organism>
<feature type="compositionally biased region" description="Basic and acidic residues" evidence="1">
    <location>
        <begin position="1"/>
        <end position="17"/>
    </location>
</feature>
<gene>
    <name evidence="3" type="ORF">RM543_12880</name>
</gene>
<comment type="caution">
    <text evidence="3">The sequence shown here is derived from an EMBL/GenBank/DDBJ whole genome shotgun (WGS) entry which is preliminary data.</text>
</comment>
<feature type="region of interest" description="Disordered" evidence="1">
    <location>
        <begin position="1"/>
        <end position="23"/>
    </location>
</feature>
<evidence type="ECO:0000259" key="2">
    <source>
        <dbReference type="Pfam" id="PF13403"/>
    </source>
</evidence>
<dbReference type="Proteomes" id="UP001265259">
    <property type="component" value="Unassembled WGS sequence"/>
</dbReference>
<accession>A0ABU3DIP6</accession>
<evidence type="ECO:0000313" key="4">
    <source>
        <dbReference type="Proteomes" id="UP001265259"/>
    </source>
</evidence>
<keyword evidence="4" id="KW-1185">Reference proteome</keyword>
<evidence type="ECO:0000256" key="1">
    <source>
        <dbReference type="SAM" id="MobiDB-lite"/>
    </source>
</evidence>
<dbReference type="EMBL" id="JAVRHL010000003">
    <property type="protein sequence ID" value="MDT0683583.1"/>
    <property type="molecule type" value="Genomic_DNA"/>
</dbReference>
<sequence>MSTRPDFSHERATRPDQADAGSGIGIAAGTKLFTLQGIVPVERVRAGDRIVSRRAGATRVAHVIVERSQGPLLWIAAGALGRGKPEEEILLPPSQNVLLRDGGDTSLVPAHSLVGREGIGWHMPERPIRLVTLVFDVPQVLYAGGLELESGVETMRAA</sequence>
<protein>
    <submittedName>
        <fullName evidence="3">Hint domain-containing protein</fullName>
    </submittedName>
</protein>
<name>A0ABU3DIP6_9RHOB</name>
<evidence type="ECO:0000313" key="3">
    <source>
        <dbReference type="EMBL" id="MDT0683583.1"/>
    </source>
</evidence>
<dbReference type="RefSeq" id="WP_311692273.1">
    <property type="nucleotide sequence ID" value="NZ_JAVRHL010000003.1"/>
</dbReference>
<reference evidence="3 4" key="1">
    <citation type="submission" date="2023-09" db="EMBL/GenBank/DDBJ databases">
        <authorList>
            <person name="Rey-Velasco X."/>
        </authorList>
    </citation>
    <scope>NUCLEOTIDE SEQUENCE [LARGE SCALE GENOMIC DNA]</scope>
    <source>
        <strain evidence="3 4">F158</strain>
    </source>
</reference>
<dbReference type="Pfam" id="PF13403">
    <property type="entry name" value="Hint_2"/>
    <property type="match status" value="1"/>
</dbReference>
<dbReference type="InterPro" id="IPR028992">
    <property type="entry name" value="Hedgehog/Intein_dom"/>
</dbReference>
<feature type="domain" description="Hedgehog/Intein (Hint)" evidence="2">
    <location>
        <begin position="27"/>
        <end position="152"/>
    </location>
</feature>